<evidence type="ECO:0000256" key="3">
    <source>
        <dbReference type="ARBA" id="ARBA00004964"/>
    </source>
</evidence>
<dbReference type="PANTHER" id="PTHR45825">
    <property type="entry name" value="GRANULE-BOUND STARCH SYNTHASE 1, CHLOROPLASTIC/AMYLOPLASTIC"/>
    <property type="match status" value="1"/>
</dbReference>
<dbReference type="EMBL" id="BMMF01000012">
    <property type="protein sequence ID" value="GGK46532.1"/>
    <property type="molecule type" value="Genomic_DNA"/>
</dbReference>
<evidence type="ECO:0000256" key="8">
    <source>
        <dbReference type="HAMAP-Rule" id="MF_00484"/>
    </source>
</evidence>
<dbReference type="NCBIfam" id="NF001899">
    <property type="entry name" value="PRK00654.1-2"/>
    <property type="match status" value="1"/>
</dbReference>
<dbReference type="GO" id="GO:0004373">
    <property type="term" value="F:alpha-1,4-glucan glucosyltransferase (UDP-glucose donor) activity"/>
    <property type="evidence" value="ECO:0007669"/>
    <property type="project" value="InterPro"/>
</dbReference>
<comment type="similarity">
    <text evidence="4 8">Belongs to the glycosyltransferase 1 family. Bacterial/plant glycogen synthase subfamily.</text>
</comment>
<dbReference type="PANTHER" id="PTHR45825:SF8">
    <property type="entry name" value="GLYCOGEN SYNTHASE"/>
    <property type="match status" value="1"/>
</dbReference>
<evidence type="ECO:0000259" key="10">
    <source>
        <dbReference type="Pfam" id="PF00534"/>
    </source>
</evidence>
<dbReference type="SUPFAM" id="SSF53756">
    <property type="entry name" value="UDP-Glycosyltransferase/glycogen phosphorylase"/>
    <property type="match status" value="1"/>
</dbReference>
<comment type="function">
    <text evidence="2 8">Synthesizes alpha-1,4-glucan chains using ADP-glucose.</text>
</comment>
<dbReference type="HAMAP" id="MF_00484">
    <property type="entry name" value="Glycogen_synth"/>
    <property type="match status" value="1"/>
</dbReference>
<feature type="domain" description="Starch synthase catalytic" evidence="11">
    <location>
        <begin position="41"/>
        <end position="275"/>
    </location>
</feature>
<dbReference type="CDD" id="cd03791">
    <property type="entry name" value="GT5_Glycogen_synthase_DULL1-like"/>
    <property type="match status" value="1"/>
</dbReference>
<evidence type="ECO:0000259" key="11">
    <source>
        <dbReference type="Pfam" id="PF08323"/>
    </source>
</evidence>
<dbReference type="NCBIfam" id="TIGR02095">
    <property type="entry name" value="glgA"/>
    <property type="match status" value="1"/>
</dbReference>
<dbReference type="AlphaFoldDB" id="A0A917QEF0"/>
<dbReference type="Gene3D" id="3.40.50.2000">
    <property type="entry name" value="Glycogen Phosphorylase B"/>
    <property type="match status" value="2"/>
</dbReference>
<comment type="caution">
    <text evidence="12">The sequence shown here is derived from an EMBL/GenBank/DDBJ whole genome shotgun (WGS) entry which is preliminary data.</text>
</comment>
<evidence type="ECO:0000313" key="12">
    <source>
        <dbReference type="EMBL" id="GGK46532.1"/>
    </source>
</evidence>
<accession>A0A917QEF0</accession>
<evidence type="ECO:0000256" key="2">
    <source>
        <dbReference type="ARBA" id="ARBA00002764"/>
    </source>
</evidence>
<evidence type="ECO:0000256" key="9">
    <source>
        <dbReference type="SAM" id="MobiDB-lite"/>
    </source>
</evidence>
<keyword evidence="6 8" id="KW-0808">Transferase</keyword>
<evidence type="ECO:0000256" key="5">
    <source>
        <dbReference type="ARBA" id="ARBA00022676"/>
    </source>
</evidence>
<organism evidence="12 13">
    <name type="scientific">Salinarimonas ramus</name>
    <dbReference type="NCBI Taxonomy" id="690164"/>
    <lineage>
        <taxon>Bacteria</taxon>
        <taxon>Pseudomonadati</taxon>
        <taxon>Pseudomonadota</taxon>
        <taxon>Alphaproteobacteria</taxon>
        <taxon>Hyphomicrobiales</taxon>
        <taxon>Salinarimonadaceae</taxon>
        <taxon>Salinarimonas</taxon>
    </lineage>
</organism>
<dbReference type="Proteomes" id="UP000600449">
    <property type="component" value="Unassembled WGS sequence"/>
</dbReference>
<feature type="region of interest" description="Disordered" evidence="9">
    <location>
        <begin position="1"/>
        <end position="29"/>
    </location>
</feature>
<feature type="domain" description="Glycosyl transferase family 1" evidence="10">
    <location>
        <begin position="330"/>
        <end position="471"/>
    </location>
</feature>
<evidence type="ECO:0000313" key="13">
    <source>
        <dbReference type="Proteomes" id="UP000600449"/>
    </source>
</evidence>
<name>A0A917QEF0_9HYPH</name>
<dbReference type="InterPro" id="IPR011835">
    <property type="entry name" value="GS/SS"/>
</dbReference>
<dbReference type="RefSeq" id="WP_280513926.1">
    <property type="nucleotide sequence ID" value="NZ_BMMF01000012.1"/>
</dbReference>
<sequence>MSTVPARMAAAKAGEPEGGPGRVRVSAERGRVPAKARAVPRVLFVTPEMTGFVKAGGLGEVSAALPRAMRGAIDARVLIPGYREILAAHPEIRVVARLPAHRGVPACALGELVTPDGLIVYVVLSPELYDREGSPYGDETGTDWRDNDVRFARLGLAAVEIARGAGAPGWRPDLMHLNDWPTGLAAAYAQWEGVRVPSVITIHNLAYQGLFSPARMERLGVPKEAFVLDGVEFHGKLSFLKAGLSYADHVTTVSATYAREITTPELGCGLDGLLRLRAEQRRLTGIVNGIDASWDPQSDPHLERPFALNAWEGKEANAAAVRAAFGLSSGGGPLFAVIARLVHQKGIDLAIDAAETIVAEGGQIVVTGRGEGRFESELRALARRHPGMVGVDIGFEEAQARRMYAGSDFLLMPSRFEPCGLSQMYAQAFASLPIAHRTGGLADTIDDGVTGFLFDRPSLPAFLDAIRRALDAFRAGSRLHSMRRAAMTRPMGWDGSVRGYEGVYRRVGVG</sequence>
<comment type="catalytic activity">
    <reaction evidence="1 8">
        <text>[(1-&gt;4)-alpha-D-glucosyl](n) + ADP-alpha-D-glucose = [(1-&gt;4)-alpha-D-glucosyl](n+1) + ADP + H(+)</text>
        <dbReference type="Rhea" id="RHEA:18189"/>
        <dbReference type="Rhea" id="RHEA-COMP:9584"/>
        <dbReference type="Rhea" id="RHEA-COMP:9587"/>
        <dbReference type="ChEBI" id="CHEBI:15378"/>
        <dbReference type="ChEBI" id="CHEBI:15444"/>
        <dbReference type="ChEBI" id="CHEBI:57498"/>
        <dbReference type="ChEBI" id="CHEBI:456216"/>
        <dbReference type="EC" id="2.4.1.21"/>
    </reaction>
</comment>
<dbReference type="Pfam" id="PF08323">
    <property type="entry name" value="Glyco_transf_5"/>
    <property type="match status" value="1"/>
</dbReference>
<evidence type="ECO:0000256" key="6">
    <source>
        <dbReference type="ARBA" id="ARBA00022679"/>
    </source>
</evidence>
<dbReference type="GO" id="GO:0005978">
    <property type="term" value="P:glycogen biosynthetic process"/>
    <property type="evidence" value="ECO:0007669"/>
    <property type="project" value="UniProtKB-UniRule"/>
</dbReference>
<gene>
    <name evidence="12" type="primary">glgA1</name>
    <name evidence="8" type="synonym">glgA</name>
    <name evidence="12" type="ORF">GCM10011322_36980</name>
</gene>
<evidence type="ECO:0000256" key="7">
    <source>
        <dbReference type="ARBA" id="ARBA00023056"/>
    </source>
</evidence>
<dbReference type="EC" id="2.4.1.21" evidence="8"/>
<comment type="pathway">
    <text evidence="3 8">Glycan biosynthesis; glycogen biosynthesis.</text>
</comment>
<dbReference type="NCBIfam" id="NF001901">
    <property type="entry name" value="PRK00654.1-5"/>
    <property type="match status" value="1"/>
</dbReference>
<keyword evidence="5 8" id="KW-0328">Glycosyltransferase</keyword>
<dbReference type="InterPro" id="IPR013534">
    <property type="entry name" value="Starch_synth_cat_dom"/>
</dbReference>
<feature type="binding site" evidence="8">
    <location>
        <position position="54"/>
    </location>
    <ligand>
        <name>ADP-alpha-D-glucose</name>
        <dbReference type="ChEBI" id="CHEBI:57498"/>
    </ligand>
</feature>
<evidence type="ECO:0000256" key="4">
    <source>
        <dbReference type="ARBA" id="ARBA00010281"/>
    </source>
</evidence>
<keyword evidence="7 8" id="KW-0320">Glycogen biosynthesis</keyword>
<dbReference type="Pfam" id="PF00534">
    <property type="entry name" value="Glycos_transf_1"/>
    <property type="match status" value="1"/>
</dbReference>
<proteinExistence type="inferred from homology"/>
<evidence type="ECO:0000256" key="1">
    <source>
        <dbReference type="ARBA" id="ARBA00001478"/>
    </source>
</evidence>
<protein>
    <recommendedName>
        <fullName evidence="8">Glycogen synthase</fullName>
        <ecNumber evidence="8">2.4.1.21</ecNumber>
    </recommendedName>
    <alternativeName>
        <fullName evidence="8">Starch [bacterial glycogen] synthase</fullName>
    </alternativeName>
</protein>
<dbReference type="GO" id="GO:0009011">
    <property type="term" value="F:alpha-1,4-glucan glucosyltransferase (ADP-glucose donor) activity"/>
    <property type="evidence" value="ECO:0007669"/>
    <property type="project" value="UniProtKB-UniRule"/>
</dbReference>
<dbReference type="InterPro" id="IPR001296">
    <property type="entry name" value="Glyco_trans_1"/>
</dbReference>
<reference evidence="12 13" key="1">
    <citation type="journal article" date="2014" name="Int. J. Syst. Evol. Microbiol.">
        <title>Complete genome sequence of Corynebacterium casei LMG S-19264T (=DSM 44701T), isolated from a smear-ripened cheese.</title>
        <authorList>
            <consortium name="US DOE Joint Genome Institute (JGI-PGF)"/>
            <person name="Walter F."/>
            <person name="Albersmeier A."/>
            <person name="Kalinowski J."/>
            <person name="Ruckert C."/>
        </authorList>
    </citation>
    <scope>NUCLEOTIDE SEQUENCE [LARGE SCALE GENOMIC DNA]</scope>
    <source>
        <strain evidence="12 13">CGMCC 1.9161</strain>
    </source>
</reference>
<keyword evidence="13" id="KW-1185">Reference proteome</keyword>